<evidence type="ECO:0000259" key="1">
    <source>
        <dbReference type="Pfam" id="PF01636"/>
    </source>
</evidence>
<organism evidence="2 3">
    <name type="scientific">Halobacteriovorax vibrionivorans</name>
    <dbReference type="NCBI Taxonomy" id="2152716"/>
    <lineage>
        <taxon>Bacteria</taxon>
        <taxon>Pseudomonadati</taxon>
        <taxon>Bdellovibrionota</taxon>
        <taxon>Bacteriovoracia</taxon>
        <taxon>Bacteriovoracales</taxon>
        <taxon>Halobacteriovoraceae</taxon>
        <taxon>Halobacteriovorax</taxon>
    </lineage>
</organism>
<keyword evidence="3" id="KW-1185">Reference proteome</keyword>
<gene>
    <name evidence="2" type="ORF">DAY19_04315</name>
</gene>
<sequence length="335" mass="39538">MKILFLKRIHQNNFISSKKVYDMEINEVKSILDQQGYSQESWNLTKLSGDASSREYYRLKNESESLIVCTEEPNGQQSRDFNLITTLIEKDINTPKIYLYLPEISLLILEDVGDISLKDYYLKNGLTKHIQAVNDIKSYQRLPLETCQSRYFDREKIGFEFDLALQFFLEKHLKLNLNEDEKIVIASVRELLINYYEENKKVVCHRDYHSNNLYVKADELYHIDYQDMRVGPAMYDLVSLVDDCYIQFSDEERSVLLNSFDSEFNSKYLKDYQIVQIQRTFKALGSFAYLSIDKNKNGYLPFIKPNLKKLIDVLKLRDEDSFVRFAKILERGSDD</sequence>
<dbReference type="Gene3D" id="3.30.200.20">
    <property type="entry name" value="Phosphorylase Kinase, domain 1"/>
    <property type="match status" value="1"/>
</dbReference>
<comment type="caution">
    <text evidence="2">The sequence shown here is derived from an EMBL/GenBank/DDBJ whole genome shotgun (WGS) entry which is preliminary data.</text>
</comment>
<dbReference type="EMBL" id="QDKL01000001">
    <property type="protein sequence ID" value="RZF23002.1"/>
    <property type="molecule type" value="Genomic_DNA"/>
</dbReference>
<feature type="domain" description="Aminoglycoside phosphotransferase" evidence="1">
    <location>
        <begin position="44"/>
        <end position="258"/>
    </location>
</feature>
<protein>
    <recommendedName>
        <fullName evidence="1">Aminoglycoside phosphotransferase domain-containing protein</fullName>
    </recommendedName>
</protein>
<accession>A0ABY0IP80</accession>
<dbReference type="Proteomes" id="UP000443582">
    <property type="component" value="Unassembled WGS sequence"/>
</dbReference>
<dbReference type="InterPro" id="IPR002575">
    <property type="entry name" value="Aminoglycoside_PTrfase"/>
</dbReference>
<proteinExistence type="predicted"/>
<dbReference type="InterPro" id="IPR011009">
    <property type="entry name" value="Kinase-like_dom_sf"/>
</dbReference>
<dbReference type="Pfam" id="PF01636">
    <property type="entry name" value="APH"/>
    <property type="match status" value="1"/>
</dbReference>
<evidence type="ECO:0000313" key="3">
    <source>
        <dbReference type="Proteomes" id="UP000443582"/>
    </source>
</evidence>
<name>A0ABY0IP80_9BACT</name>
<dbReference type="SUPFAM" id="SSF56112">
    <property type="entry name" value="Protein kinase-like (PK-like)"/>
    <property type="match status" value="1"/>
</dbReference>
<reference evidence="3" key="1">
    <citation type="journal article" date="2019" name="Int. J. Syst. Evol. Microbiol.">
        <title>Halobacteriovorax valvorus sp. nov., a novel prokaryotic predator isolated from coastal seawater of China.</title>
        <authorList>
            <person name="Chen M.-X."/>
        </authorList>
    </citation>
    <scope>NUCLEOTIDE SEQUENCE [LARGE SCALE GENOMIC DNA]</scope>
    <source>
        <strain evidence="3">BL9</strain>
    </source>
</reference>
<evidence type="ECO:0000313" key="2">
    <source>
        <dbReference type="EMBL" id="RZF23002.1"/>
    </source>
</evidence>
<dbReference type="Gene3D" id="3.90.1200.10">
    <property type="match status" value="1"/>
</dbReference>